<dbReference type="InterPro" id="IPR022441">
    <property type="entry name" value="Para_beta_helix_rpt-2"/>
</dbReference>
<accession>A0A9E5DJ22</accession>
<feature type="domain" description="GH29D-like beta-sandwich" evidence="2">
    <location>
        <begin position="625"/>
        <end position="692"/>
    </location>
</feature>
<dbReference type="SUPFAM" id="SSF51126">
    <property type="entry name" value="Pectin lyase-like"/>
    <property type="match status" value="2"/>
</dbReference>
<dbReference type="Proteomes" id="UP001074446">
    <property type="component" value="Unassembled WGS sequence"/>
</dbReference>
<feature type="domain" description="Right handed beta helix" evidence="1">
    <location>
        <begin position="198"/>
        <end position="370"/>
    </location>
</feature>
<evidence type="ECO:0000313" key="4">
    <source>
        <dbReference type="EMBL" id="MCZ3371251.1"/>
    </source>
</evidence>
<comment type="caution">
    <text evidence="3">The sequence shown here is derived from an EMBL/GenBank/DDBJ whole genome shotgun (WGS) entry which is preliminary data.</text>
</comment>
<dbReference type="Pfam" id="PF13290">
    <property type="entry name" value="CHB_HEX_C_1"/>
    <property type="match status" value="3"/>
</dbReference>
<dbReference type="RefSeq" id="WP_052376051.1">
    <property type="nucleotide sequence ID" value="NZ_JAPVER010000020.1"/>
</dbReference>
<dbReference type="AlphaFoldDB" id="A0A9E5DJ22"/>
<dbReference type="SMART" id="SM00710">
    <property type="entry name" value="PbH1"/>
    <property type="match status" value="11"/>
</dbReference>
<dbReference type="InterPro" id="IPR059177">
    <property type="entry name" value="GH29D-like_dom"/>
</dbReference>
<dbReference type="InterPro" id="IPR018975">
    <property type="entry name" value="Pseudomurein-binding_repeat"/>
</dbReference>
<dbReference type="InterPro" id="IPR011050">
    <property type="entry name" value="Pectin_lyase_fold/virulence"/>
</dbReference>
<dbReference type="InterPro" id="IPR012334">
    <property type="entry name" value="Pectin_lyas_fold"/>
</dbReference>
<dbReference type="NCBIfam" id="TIGR03804">
    <property type="entry name" value="para_beta_helix"/>
    <property type="match status" value="1"/>
</dbReference>
<feature type="domain" description="GH29D-like beta-sandwich" evidence="2">
    <location>
        <begin position="542"/>
        <end position="609"/>
    </location>
</feature>
<name>A0A9E5DJ22_9EURY</name>
<dbReference type="Gene3D" id="2.160.20.10">
    <property type="entry name" value="Single-stranded right-handed beta-helix, Pectin lyase-like"/>
    <property type="match status" value="2"/>
</dbReference>
<feature type="domain" description="GH29D-like beta-sandwich" evidence="2">
    <location>
        <begin position="708"/>
        <end position="775"/>
    </location>
</feature>
<organism evidence="3 5">
    <name type="scientific">Methanobacterium veterum</name>
    <dbReference type="NCBI Taxonomy" id="408577"/>
    <lineage>
        <taxon>Archaea</taxon>
        <taxon>Methanobacteriati</taxon>
        <taxon>Methanobacteriota</taxon>
        <taxon>Methanomada group</taxon>
        <taxon>Methanobacteria</taxon>
        <taxon>Methanobacteriales</taxon>
        <taxon>Methanobacteriaceae</taxon>
        <taxon>Methanobacterium</taxon>
    </lineage>
</organism>
<evidence type="ECO:0000259" key="2">
    <source>
        <dbReference type="Pfam" id="PF13290"/>
    </source>
</evidence>
<proteinExistence type="predicted"/>
<gene>
    <name evidence="4" type="ORF">O3H35_01220</name>
    <name evidence="3" type="ORF">O3H54_07805</name>
</gene>
<dbReference type="InterPro" id="IPR039448">
    <property type="entry name" value="Beta_helix"/>
</dbReference>
<dbReference type="EMBL" id="JAPVER010000020">
    <property type="protein sequence ID" value="MCZ3365787.1"/>
    <property type="molecule type" value="Genomic_DNA"/>
</dbReference>
<sequence>MFKKLVLFSLFLLFMLSASGAVSATNWTVGSNSTYQSIQAAIDSNNTLENDTIIVNPKSDGSYRENLYINKGKLHLIANGSVTINASNYNLPVATIGYNGAGSTIQGFTLIGGTSGIVTYADDCQITGNNITIGNPKSDYSDGVDSGYTVDGGIAVEGSNVQVKGNKINGNRDNVKGIMIVASNCNVTENNITNAAFGILFGGADGCNVTNNIINGCYYGVDIECNDYYFISENCQITGNTIINSSMYGIRISGADGDENVINSIQITGNTIKNNGNRGEQTGGGIYLNHDTSNITISGNNVAGNWNGIDFSNILDGDSDFQSQGGNVVTGNKILGNSNDGIYITFGSPQILSNIITSNGRDGINFESGSGLVNFNVIANNTRFGLCLTNGTVAINATNNWWGTNTPVYVNGSVIPVNGTIIYENSESLLNYDPWLILSIDTTNSSIKEGNSSTVTVDLTHNSNGQDTSNQGNIPDETPIDFSYILGTISTSNPSFSRGKARATITGGNTSGTANVIVTLTGYVFTTSITVDNTLPTVSVNPVGGTYNTVQNVILTASEAGMVYYTTDGSDPLTSSTRHIYSGPININSPITLKFVAVDAANNWSPVYTQIYTVDAVAPTVGFNPAGGVYNTVQNVILTASEAGMVYYTTNGSDPLTSSTRHIYSGPINISSSTTLKFVAVDLVGNLSPVYTVIYTIDTVAPTVSANPAGGTYNTEQHVNLNASENATVYYTTDGSNPQTSSTRHIYSGPISISSPLTLKFAAIDIANNWSPVYTQTYTVNVDTFTTDQIVNAANSVKSYIETNKALPSTVTIGGCTLSITQFLYLAARATVILSVDAGELVKVSNFAPPSSTYEEASGTLCTVDYLDLAQRVADFMDANQQAPRYGETDISKVGYNSMIYLYSRILSFFDTYGVYPAYITVKPWSSANIPIIDTVYTLDQIADASNRVKNYIETNEALPSTVRVGNSTLSIYQYLYLATQATASKASNGNVALTIGSFSSPSSNTEQLNSGTLSQAEYIDLAARIINYMDTNGAVPSYGQTNLGKVGYKSLIYLYSRILTYYYNYGVLPTSVAVKPWSSANIPIT</sequence>
<dbReference type="Pfam" id="PF09373">
    <property type="entry name" value="PMBR"/>
    <property type="match status" value="1"/>
</dbReference>
<dbReference type="InterPro" id="IPR006626">
    <property type="entry name" value="PbH1"/>
</dbReference>
<keyword evidence="5" id="KW-1185">Reference proteome</keyword>
<evidence type="ECO:0000313" key="5">
    <source>
        <dbReference type="Proteomes" id="UP001068021"/>
    </source>
</evidence>
<reference evidence="3" key="1">
    <citation type="submission" date="2022-12" db="EMBL/GenBank/DDBJ databases">
        <title>Reclassification of two methanogenic archaea species isolated from the Kolyma lowland permafrost.</title>
        <authorList>
            <person name="Trubitsyn V.E."/>
            <person name="Rivkina E.M."/>
            <person name="Shcherbakova V.A."/>
        </authorList>
    </citation>
    <scope>NUCLEOTIDE SEQUENCE</scope>
    <source>
        <strain evidence="3">M2</strain>
        <strain evidence="4">MK4</strain>
    </source>
</reference>
<dbReference type="Pfam" id="PF13229">
    <property type="entry name" value="Beta_helix"/>
    <property type="match status" value="1"/>
</dbReference>
<dbReference type="Proteomes" id="UP001068021">
    <property type="component" value="Unassembled WGS sequence"/>
</dbReference>
<evidence type="ECO:0000313" key="3">
    <source>
        <dbReference type="EMBL" id="MCZ3365787.1"/>
    </source>
</evidence>
<dbReference type="EMBL" id="JAPVES010000024">
    <property type="protein sequence ID" value="MCZ3371251.1"/>
    <property type="molecule type" value="Genomic_DNA"/>
</dbReference>
<protein>
    <submittedName>
        <fullName evidence="3">Chitobiase/beta-hexosaminidase C-terminal domain-containing protein</fullName>
    </submittedName>
</protein>
<evidence type="ECO:0000259" key="1">
    <source>
        <dbReference type="Pfam" id="PF13229"/>
    </source>
</evidence>